<evidence type="ECO:0000256" key="2">
    <source>
        <dbReference type="ARBA" id="ARBA00023157"/>
    </source>
</evidence>
<evidence type="ECO:0000256" key="3">
    <source>
        <dbReference type="ARBA" id="ARBA00023180"/>
    </source>
</evidence>
<evidence type="ECO:0000256" key="5">
    <source>
        <dbReference type="SAM" id="Phobius"/>
    </source>
</evidence>
<dbReference type="PROSITE" id="PS50835">
    <property type="entry name" value="IG_LIKE"/>
    <property type="match status" value="1"/>
</dbReference>
<dbReference type="SMART" id="SM00409">
    <property type="entry name" value="IG"/>
    <property type="match status" value="1"/>
</dbReference>
<dbReference type="SUPFAM" id="SSF48726">
    <property type="entry name" value="Immunoglobulin"/>
    <property type="match status" value="1"/>
</dbReference>
<evidence type="ECO:0000259" key="6">
    <source>
        <dbReference type="PROSITE" id="PS50835"/>
    </source>
</evidence>
<dbReference type="SMART" id="SM00408">
    <property type="entry name" value="IGc2"/>
    <property type="match status" value="1"/>
</dbReference>
<keyword evidence="1" id="KW-0732">Signal</keyword>
<dbReference type="PANTHER" id="PTHR44337:SF8">
    <property type="entry name" value="IMMUNOGLOBULIN SUBTYPE DOMAIN-CONTAINING PROTEIN"/>
    <property type="match status" value="1"/>
</dbReference>
<keyword evidence="5" id="KW-1133">Transmembrane helix</keyword>
<dbReference type="InterPro" id="IPR036179">
    <property type="entry name" value="Ig-like_dom_sf"/>
</dbReference>
<keyword evidence="5" id="KW-0472">Membrane</keyword>
<feature type="transmembrane region" description="Helical" evidence="5">
    <location>
        <begin position="152"/>
        <end position="171"/>
    </location>
</feature>
<dbReference type="PANTHER" id="PTHR44337">
    <property type="entry name" value="CARCINOEMBRYONIC ANTIGEN-RELATED CELL ADHESION MOLECULE 8"/>
    <property type="match status" value="1"/>
</dbReference>
<accession>A0A6J8DMV2</accession>
<evidence type="ECO:0000313" key="8">
    <source>
        <dbReference type="Proteomes" id="UP000507470"/>
    </source>
</evidence>
<keyword evidence="8" id="KW-1185">Reference proteome</keyword>
<dbReference type="OrthoDB" id="6123059at2759"/>
<dbReference type="InterPro" id="IPR052598">
    <property type="entry name" value="IgSF_CEA-related"/>
</dbReference>
<evidence type="ECO:0000256" key="4">
    <source>
        <dbReference type="ARBA" id="ARBA00023319"/>
    </source>
</evidence>
<dbReference type="InterPro" id="IPR007110">
    <property type="entry name" value="Ig-like_dom"/>
</dbReference>
<evidence type="ECO:0000313" key="7">
    <source>
        <dbReference type="EMBL" id="CAC5409409.1"/>
    </source>
</evidence>
<evidence type="ECO:0000256" key="1">
    <source>
        <dbReference type="ARBA" id="ARBA00022729"/>
    </source>
</evidence>
<reference evidence="7 8" key="1">
    <citation type="submission" date="2020-06" db="EMBL/GenBank/DDBJ databases">
        <authorList>
            <person name="Li R."/>
            <person name="Bekaert M."/>
        </authorList>
    </citation>
    <scope>NUCLEOTIDE SEQUENCE [LARGE SCALE GENOMIC DNA]</scope>
    <source>
        <strain evidence="8">wild</strain>
    </source>
</reference>
<sequence>MKFHVLKCTDEKDYMCRYNYYDMDGALSISKSATTRILVKVPVNDVRINNQPNHKQFDRKTANITLTCKASGDPEPTYTWFKESNNDTIISRTSLYVIQDVVRNNSGIYICEAHNIIDNLNYTKSNSVKIDIVEEWLSSTKSASLKISAVHAAYAVPFIIAVVSIVIFLAVRKYRSDRSEVEKNKESRWQNFVDGLMSCDAFTQKHDYTPVVRKNNPTTEMESGDASYCLKEDDKVSYRNKDLVKTVDIIQNMPTASSNIYADPKDTLPSGIVKDSGKYEDHRASDQSAVYSEVIDQANMKYE</sequence>
<dbReference type="Gene3D" id="2.60.40.10">
    <property type="entry name" value="Immunoglobulins"/>
    <property type="match status" value="1"/>
</dbReference>
<dbReference type="Proteomes" id="UP000507470">
    <property type="component" value="Unassembled WGS sequence"/>
</dbReference>
<dbReference type="InterPro" id="IPR003599">
    <property type="entry name" value="Ig_sub"/>
</dbReference>
<feature type="domain" description="Ig-like" evidence="6">
    <location>
        <begin position="42"/>
        <end position="129"/>
    </location>
</feature>
<dbReference type="AlphaFoldDB" id="A0A6J8DMV2"/>
<name>A0A6J8DMV2_MYTCO</name>
<keyword evidence="3" id="KW-0325">Glycoprotein</keyword>
<dbReference type="InterPro" id="IPR003598">
    <property type="entry name" value="Ig_sub2"/>
</dbReference>
<gene>
    <name evidence="7" type="ORF">MCOR_42698</name>
</gene>
<proteinExistence type="predicted"/>
<dbReference type="EMBL" id="CACVKT020007642">
    <property type="protein sequence ID" value="CAC5409409.1"/>
    <property type="molecule type" value="Genomic_DNA"/>
</dbReference>
<dbReference type="Pfam" id="PF13927">
    <property type="entry name" value="Ig_3"/>
    <property type="match status" value="1"/>
</dbReference>
<organism evidence="7 8">
    <name type="scientific">Mytilus coruscus</name>
    <name type="common">Sea mussel</name>
    <dbReference type="NCBI Taxonomy" id="42192"/>
    <lineage>
        <taxon>Eukaryota</taxon>
        <taxon>Metazoa</taxon>
        <taxon>Spiralia</taxon>
        <taxon>Lophotrochozoa</taxon>
        <taxon>Mollusca</taxon>
        <taxon>Bivalvia</taxon>
        <taxon>Autobranchia</taxon>
        <taxon>Pteriomorphia</taxon>
        <taxon>Mytilida</taxon>
        <taxon>Mytiloidea</taxon>
        <taxon>Mytilidae</taxon>
        <taxon>Mytilinae</taxon>
        <taxon>Mytilus</taxon>
    </lineage>
</organism>
<keyword evidence="2" id="KW-1015">Disulfide bond</keyword>
<keyword evidence="4" id="KW-0393">Immunoglobulin domain</keyword>
<dbReference type="InterPro" id="IPR013783">
    <property type="entry name" value="Ig-like_fold"/>
</dbReference>
<protein>
    <recommendedName>
        <fullName evidence="6">Ig-like domain-containing protein</fullName>
    </recommendedName>
</protein>
<keyword evidence="5" id="KW-0812">Transmembrane</keyword>